<dbReference type="GO" id="GO:0005737">
    <property type="term" value="C:cytoplasm"/>
    <property type="evidence" value="ECO:0007669"/>
    <property type="project" value="TreeGrafter"/>
</dbReference>
<feature type="domain" description="Carrier" evidence="5">
    <location>
        <begin position="729"/>
        <end position="805"/>
    </location>
</feature>
<evidence type="ECO:0000313" key="6">
    <source>
        <dbReference type="EMBL" id="AGF54207.1"/>
    </source>
</evidence>
<keyword evidence="2" id="KW-0596">Phosphopantetheine</keyword>
<evidence type="ECO:0000256" key="3">
    <source>
        <dbReference type="ARBA" id="ARBA00022553"/>
    </source>
</evidence>
<gene>
    <name evidence="6" type="primary">lgrB</name>
    <name evidence="6" type="ORF">Cspa_c03890</name>
</gene>
<dbReference type="InterPro" id="IPR009081">
    <property type="entry name" value="PP-bd_ACP"/>
</dbReference>
<evidence type="ECO:0000256" key="1">
    <source>
        <dbReference type="ARBA" id="ARBA00001957"/>
    </source>
</evidence>
<dbReference type="PROSITE" id="PS50075">
    <property type="entry name" value="CARRIER"/>
    <property type="match status" value="1"/>
</dbReference>
<dbReference type="GO" id="GO:0008610">
    <property type="term" value="P:lipid biosynthetic process"/>
    <property type="evidence" value="ECO:0007669"/>
    <property type="project" value="UniProtKB-ARBA"/>
</dbReference>
<dbReference type="Gene3D" id="3.30.559.10">
    <property type="entry name" value="Chloramphenicol acetyltransferase-like domain"/>
    <property type="match status" value="1"/>
</dbReference>
<dbReference type="KEGG" id="csr:Cspa_c03890"/>
<dbReference type="GO" id="GO:0043041">
    <property type="term" value="P:amino acid activation for nonribosomal peptide biosynthetic process"/>
    <property type="evidence" value="ECO:0007669"/>
    <property type="project" value="TreeGrafter"/>
</dbReference>
<dbReference type="HOGENOM" id="CLU_344762_0_0_9"/>
<evidence type="ECO:0000259" key="5">
    <source>
        <dbReference type="PROSITE" id="PS50075"/>
    </source>
</evidence>
<dbReference type="eggNOG" id="COG1020">
    <property type="taxonomic scope" value="Bacteria"/>
</dbReference>
<dbReference type="GO" id="GO:0016853">
    <property type="term" value="F:isomerase activity"/>
    <property type="evidence" value="ECO:0007669"/>
    <property type="project" value="UniProtKB-KW"/>
</dbReference>
<reference evidence="6 7" key="1">
    <citation type="submission" date="2013-02" db="EMBL/GenBank/DDBJ databases">
        <title>Genome sequence of Clostridium saccharoperbutylacetonicum N1-4(HMT).</title>
        <authorList>
            <person name="Poehlein A."/>
            <person name="Daniel R."/>
        </authorList>
    </citation>
    <scope>NUCLEOTIDE SEQUENCE [LARGE SCALE GENOMIC DNA]</scope>
    <source>
        <strain evidence="7">N1-4(HMT)</strain>
    </source>
</reference>
<dbReference type="AlphaFoldDB" id="M1MRJ5"/>
<dbReference type="PATRIC" id="fig|931276.5.peg.371"/>
<dbReference type="InterPro" id="IPR036736">
    <property type="entry name" value="ACP-like_sf"/>
</dbReference>
<proteinExistence type="predicted"/>
<dbReference type="InterPro" id="IPR006162">
    <property type="entry name" value="Ppantetheine_attach_site"/>
</dbReference>
<dbReference type="EC" id="5.1.1.-" evidence="6"/>
<dbReference type="Proteomes" id="UP000011728">
    <property type="component" value="Chromosome"/>
</dbReference>
<protein>
    <submittedName>
        <fullName evidence="6">Linear gramicidin synthase subunit B</fullName>
        <ecNumber evidence="6">5.1.1.-</ecNumber>
    </submittedName>
</protein>
<organism evidence="6 7">
    <name type="scientific">Clostridium saccharoperbutylacetonicum N1-4(HMT)</name>
    <dbReference type="NCBI Taxonomy" id="931276"/>
    <lineage>
        <taxon>Bacteria</taxon>
        <taxon>Bacillati</taxon>
        <taxon>Bacillota</taxon>
        <taxon>Clostridia</taxon>
        <taxon>Eubacteriales</taxon>
        <taxon>Clostridiaceae</taxon>
        <taxon>Clostridium</taxon>
    </lineage>
</organism>
<dbReference type="RefSeq" id="WP_015390533.1">
    <property type="nucleotide sequence ID" value="NC_020291.1"/>
</dbReference>
<name>M1MRJ5_9CLOT</name>
<evidence type="ECO:0000313" key="7">
    <source>
        <dbReference type="Proteomes" id="UP000011728"/>
    </source>
</evidence>
<dbReference type="InterPro" id="IPR001242">
    <property type="entry name" value="Condensation_dom"/>
</dbReference>
<keyword evidence="3" id="KW-0597">Phosphoprotein</keyword>
<dbReference type="InterPro" id="IPR023213">
    <property type="entry name" value="CAT-like_dom_sf"/>
</dbReference>
<dbReference type="Pfam" id="PF00668">
    <property type="entry name" value="Condensation"/>
    <property type="match status" value="1"/>
</dbReference>
<dbReference type="Gene3D" id="3.30.559.30">
    <property type="entry name" value="Nonribosomal peptide synthetase, condensation domain"/>
    <property type="match status" value="1"/>
</dbReference>
<comment type="cofactor">
    <cofactor evidence="1">
        <name>pantetheine 4'-phosphate</name>
        <dbReference type="ChEBI" id="CHEBI:47942"/>
    </cofactor>
</comment>
<dbReference type="OrthoDB" id="9803968at2"/>
<keyword evidence="7" id="KW-1185">Reference proteome</keyword>
<accession>M1MRJ5</accession>
<keyword evidence="4" id="KW-0045">Antibiotic biosynthesis</keyword>
<dbReference type="SUPFAM" id="SSF47336">
    <property type="entry name" value="ACP-like"/>
    <property type="match status" value="1"/>
</dbReference>
<dbReference type="GO" id="GO:0031177">
    <property type="term" value="F:phosphopantetheine binding"/>
    <property type="evidence" value="ECO:0007669"/>
    <property type="project" value="TreeGrafter"/>
</dbReference>
<dbReference type="GO" id="GO:0044550">
    <property type="term" value="P:secondary metabolite biosynthetic process"/>
    <property type="evidence" value="ECO:0007669"/>
    <property type="project" value="TreeGrafter"/>
</dbReference>
<dbReference type="EMBL" id="CP004121">
    <property type="protein sequence ID" value="AGF54207.1"/>
    <property type="molecule type" value="Genomic_DNA"/>
</dbReference>
<dbReference type="PANTHER" id="PTHR45527">
    <property type="entry name" value="NONRIBOSOMAL PEPTIDE SYNTHETASE"/>
    <property type="match status" value="1"/>
</dbReference>
<evidence type="ECO:0000256" key="2">
    <source>
        <dbReference type="ARBA" id="ARBA00022450"/>
    </source>
</evidence>
<dbReference type="Pfam" id="PF00550">
    <property type="entry name" value="PP-binding"/>
    <property type="match status" value="1"/>
</dbReference>
<dbReference type="Gene3D" id="1.10.1200.10">
    <property type="entry name" value="ACP-like"/>
    <property type="match status" value="1"/>
</dbReference>
<evidence type="ECO:0000256" key="4">
    <source>
        <dbReference type="ARBA" id="ARBA00023194"/>
    </source>
</evidence>
<dbReference type="PROSITE" id="PS00012">
    <property type="entry name" value="PHOSPHOPANTETHEINE"/>
    <property type="match status" value="1"/>
</dbReference>
<dbReference type="GO" id="GO:0017000">
    <property type="term" value="P:antibiotic biosynthetic process"/>
    <property type="evidence" value="ECO:0007669"/>
    <property type="project" value="UniProtKB-KW"/>
</dbReference>
<sequence>MNLLEKINGLSEEKKKKFIDTIKERGSEFGIYPLANNQTGMWCVYKTDIGRENPFYNAAFKIEFKDNVGHERIKSAIQQLWDTQDVFSFKYIELDGVPYQYFDKDSKPVIEEVDISDTSKDEIEKILQEKELEFTLRNFNLFEENPIKFQIVKINKDYEVLFLSVHHIISDGWSDGVICKTIMDGYAGIKQEKTSYQYANHIVSEKTKRMQNKLKNNISFWKEKLSDSEHFLDLPTVYSRSSDREKRSDMVTFPLDKETTQKLKNIVKETQSNLHAVLLSLFSIVITRYANKSSMNVGTTLANRDDLRTVNLVGDFASVVIMPVECNENSSIIDGMETVRDLMFQSMDHSNVILSDIIENVPFQRFDNVHPLYQVIFAVHSKKLLKGCAEGEMIPVNGSSAIMHTLKRNNANDYKLDMCMIIWDNGEDLELQVEYSTKLFSAERVTNIAKAFIHVIHEAVSNVNQKVFDCKLVEVEKLKERFKELQIKYTPKKLLDKVNILEENIAVINSEMALLDISKHSVPIGFEGDIYFKQNGEWYATGERACVDENGDFSIIEYKSRVIEFNNKIIDLRESEKNLKEKFDFAFCELNYDKNKNLILYYDGNSEITKNSVIECIGIIPTIIYKTKESNSNKILNNVKNITSAVKELSLNSNVKDIAVIQQVNGEIFDIIFSTKNGEKLSEDMIQAIYKNNKSESIIFKYCKDMPNNGDNTLNNENSFEDLIVYYKEKISNTEKKITDIWRKILGDDSEFGLYDKFFEVGGSSIKIIKMLNMINKEFNMKVNIAELFDCNTISEISERLDKKYLLLDEKKNEVEILKF</sequence>
<dbReference type="PANTHER" id="PTHR45527:SF1">
    <property type="entry name" value="FATTY ACID SYNTHASE"/>
    <property type="match status" value="1"/>
</dbReference>
<keyword evidence="6" id="KW-0413">Isomerase</keyword>
<dbReference type="SUPFAM" id="SSF52777">
    <property type="entry name" value="CoA-dependent acyltransferases"/>
    <property type="match status" value="2"/>
</dbReference>